<accession>A0A6J1NMT6</accession>
<dbReference type="InterPro" id="IPR006616">
    <property type="entry name" value="DM9_repeat"/>
</dbReference>
<name>A0A6J1NMT6_BICAN</name>
<evidence type="ECO:0000313" key="2">
    <source>
        <dbReference type="RefSeq" id="XP_023949045.2"/>
    </source>
</evidence>
<keyword evidence="1" id="KW-1185">Reference proteome</keyword>
<dbReference type="Proteomes" id="UP001652582">
    <property type="component" value="Chromosome 1"/>
</dbReference>
<reference evidence="2" key="2">
    <citation type="submission" date="2025-08" db="UniProtKB">
        <authorList>
            <consortium name="RefSeq"/>
        </authorList>
    </citation>
    <scope>IDENTIFICATION</scope>
</reference>
<dbReference type="RefSeq" id="XP_023949045.2">
    <property type="nucleotide sequence ID" value="XM_024093277.2"/>
</dbReference>
<dbReference type="PANTHER" id="PTHR31649:SF1">
    <property type="entry name" value="FARNESOIC ACID O-METHYL TRANSFERASE DOMAIN-CONTAINING PROTEIN"/>
    <property type="match status" value="1"/>
</dbReference>
<dbReference type="Pfam" id="PF11901">
    <property type="entry name" value="DM9"/>
    <property type="match status" value="1"/>
</dbReference>
<sequence>MAETLKLSDLKLQKPYKVYKADGGGITFLKLTYSAQYSNWHIALIAKGCPHEVLYMLDVSYNYNDSKITLTKKKERRNLLEDTVPSELSPEITSQKYWLSWYNDTIQMGLIVSSNYLKPFLTYEETDTGKTNNELIGFVNFTSNQYLDFVVNASPVSLKPICHKHVEGQLRWVKVTDGNLPHDAMIGGYENEPTYIARAVHGRSLCPGKYVHSKKKAYVAWGHMEHAKNVFEILCGFNGQWVKCKNDLIPENVFQAGKSEVNNEDIYIGRAMIGDDLVVGKVHMLYKTCYLPYKGKEVEKGIYEILVRGDKTTYGLTKQKNCLLNPLRALQPCMSY</sequence>
<dbReference type="KEGG" id="bany:112053741"/>
<gene>
    <name evidence="2" type="primary">LOC112053741</name>
</gene>
<reference evidence="1" key="1">
    <citation type="submission" date="2025-05" db="UniProtKB">
        <authorList>
            <consortium name="RefSeq"/>
        </authorList>
    </citation>
    <scope>NUCLEOTIDE SEQUENCE [LARGE SCALE GENOMIC DNA]</scope>
</reference>
<evidence type="ECO:0000313" key="1">
    <source>
        <dbReference type="Proteomes" id="UP001652582"/>
    </source>
</evidence>
<organism evidence="1 2">
    <name type="scientific">Bicyclus anynana</name>
    <name type="common">Squinting bush brown butterfly</name>
    <dbReference type="NCBI Taxonomy" id="110368"/>
    <lineage>
        <taxon>Eukaryota</taxon>
        <taxon>Metazoa</taxon>
        <taxon>Ecdysozoa</taxon>
        <taxon>Arthropoda</taxon>
        <taxon>Hexapoda</taxon>
        <taxon>Insecta</taxon>
        <taxon>Pterygota</taxon>
        <taxon>Neoptera</taxon>
        <taxon>Endopterygota</taxon>
        <taxon>Lepidoptera</taxon>
        <taxon>Glossata</taxon>
        <taxon>Ditrysia</taxon>
        <taxon>Papilionoidea</taxon>
        <taxon>Nymphalidae</taxon>
        <taxon>Satyrinae</taxon>
        <taxon>Satyrini</taxon>
        <taxon>Mycalesina</taxon>
        <taxon>Bicyclus</taxon>
    </lineage>
</organism>
<dbReference type="SMART" id="SM00696">
    <property type="entry name" value="DM9"/>
    <property type="match status" value="2"/>
</dbReference>
<dbReference type="GeneID" id="112053741"/>
<dbReference type="OrthoDB" id="1925699at2759"/>
<dbReference type="AlphaFoldDB" id="A0A6J1NMT6"/>
<dbReference type="PANTHER" id="PTHR31649">
    <property type="entry name" value="AGAP009604-PA"/>
    <property type="match status" value="1"/>
</dbReference>
<proteinExistence type="predicted"/>
<protein>
    <submittedName>
        <fullName evidence="2">Uncharacterized protein LOC112053741</fullName>
    </submittedName>
</protein>